<keyword evidence="4" id="KW-1003">Cell membrane</keyword>
<dbReference type="PRINTS" id="PR00344">
    <property type="entry name" value="BCTRLSENSOR"/>
</dbReference>
<feature type="modified residue" description="Phosphohistidine" evidence="15">
    <location>
        <position position="891"/>
    </location>
</feature>
<comment type="caution">
    <text evidence="16">Lacks conserved residue(s) required for the propagation of feature annotation.</text>
</comment>
<evidence type="ECO:0000256" key="4">
    <source>
        <dbReference type="ARBA" id="ARBA00022475"/>
    </source>
</evidence>
<dbReference type="InterPro" id="IPR005467">
    <property type="entry name" value="His_kinase_dom"/>
</dbReference>
<protein>
    <recommendedName>
        <fullName evidence="3">histidine kinase</fullName>
        <ecNumber evidence="3">2.7.13.3</ecNumber>
    </recommendedName>
</protein>
<dbReference type="Gene3D" id="1.20.120.160">
    <property type="entry name" value="HPT domain"/>
    <property type="match status" value="1"/>
</dbReference>
<keyword evidence="12 18" id="KW-1133">Transmembrane helix</keyword>
<sequence>MKALGKIKTLSPSKTLFWIIFTPPLILSLAAACFLFFSRISDLEQQLENKALIISDLLVSNSQTSLASDHAPLSAQLLQNALSYGDVHNIQIFNSKYHIVAETGAAPYLPSPTLTEQTINEQKDNAIIRITPIYHILPTQVDDISGQPDFTNLRTPNHLIGWVKVEISKDKLAIQTYQLISLLALFFAFFNGITAYVAWQASHYLARPSEIITGAINNLVKGQFASAKSLKLSPQFSLLEKGIRDLAERLESHKEELNAGIEQSTEDLRSNLDSLEEKSAQLHIANKEAMESNRLKSQFLANISHEVRTPLNAILGYTKILQKNLVDDQQKIYIDTIEQSTNSLLAIIGDILDFSKIEAGKLSLDHGDVNLRELVDDVYQILSASLLTSEKQIDLVPEFSEDVPQWVTGDAVRIRQILNNLIGNAIKFTHKGSIRTKVTLVKQTSDQLLFSFKVIDTGIGIPENKLNRLFKPFSQVDNSTTRQFGGTGLGLVITKKLVEQMDGNIDVYSDQKSGSTFYFTLNLQPSEKPAQIPEKLHKQFILLEPSHLYRLYLTHYLKSIGVQCTACSTLEQVIAKLGQQDADIDGLLISITPSDKSANEAHELISYASLQFQIPSILMIQPPGQTTHYPALKAICSSTLLKPISHKHLYHALKTISLPMKIDTATPLLPKQQAHIAEEQVQIEPQPSIDSQDLQIESEQQTHGLKVLAVDDTPINLQLMSHWLAPNGIEVTLAYSGKQAINIAKENTFDLILMDIQMPEMDGIETTKQLRTLEAYQDIPIIAVTAHALGIEQEKMLLSGINAYLTKPIDENILLNTIVKWCTKKGNYQEQLNSEIANAFDVNKALEIVNHKTDVAKEMFDMLADTLEDEKRLIKHHFEHQDLEKLIHVVHRIHGASKYTGTINMTRHAGYLETHLKELGFEEAEGVLEDFLDAIDQVINARPWIKWPQE</sequence>
<dbReference type="CDD" id="cd00088">
    <property type="entry name" value="HPT"/>
    <property type="match status" value="1"/>
</dbReference>
<keyword evidence="13" id="KW-0902">Two-component regulatory system</keyword>
<evidence type="ECO:0000256" key="6">
    <source>
        <dbReference type="ARBA" id="ARBA00022553"/>
    </source>
</evidence>
<keyword evidence="17" id="KW-0175">Coiled coil</keyword>
<keyword evidence="10 22" id="KW-0418">Kinase</keyword>
<dbReference type="PROSITE" id="PS50110">
    <property type="entry name" value="RESPONSE_REGULATORY"/>
    <property type="match status" value="2"/>
</dbReference>
<evidence type="ECO:0000256" key="11">
    <source>
        <dbReference type="ARBA" id="ARBA00022840"/>
    </source>
</evidence>
<keyword evidence="5" id="KW-0997">Cell inner membrane</keyword>
<dbReference type="InterPro" id="IPR011006">
    <property type="entry name" value="CheY-like_superfamily"/>
</dbReference>
<feature type="domain" description="HPt" evidence="21">
    <location>
        <begin position="852"/>
        <end position="945"/>
    </location>
</feature>
<dbReference type="Gene3D" id="1.10.287.130">
    <property type="match status" value="1"/>
</dbReference>
<proteinExistence type="predicted"/>
<accession>A0A1A8TAM2</accession>
<dbReference type="OrthoDB" id="9797243at2"/>
<organism evidence="22 23">
    <name type="scientific">Marinomonas spartinae</name>
    <dbReference type="NCBI Taxonomy" id="1792290"/>
    <lineage>
        <taxon>Bacteria</taxon>
        <taxon>Pseudomonadati</taxon>
        <taxon>Pseudomonadota</taxon>
        <taxon>Gammaproteobacteria</taxon>
        <taxon>Oceanospirillales</taxon>
        <taxon>Oceanospirillaceae</taxon>
        <taxon>Marinomonas</taxon>
    </lineage>
</organism>
<dbReference type="SMART" id="SM00387">
    <property type="entry name" value="HATPase_c"/>
    <property type="match status" value="1"/>
</dbReference>
<evidence type="ECO:0000256" key="9">
    <source>
        <dbReference type="ARBA" id="ARBA00022741"/>
    </source>
</evidence>
<feature type="domain" description="Response regulatory" evidence="20">
    <location>
        <begin position="706"/>
        <end position="822"/>
    </location>
</feature>
<dbReference type="GO" id="GO:0000155">
    <property type="term" value="F:phosphorelay sensor kinase activity"/>
    <property type="evidence" value="ECO:0007669"/>
    <property type="project" value="InterPro"/>
</dbReference>
<dbReference type="InterPro" id="IPR036890">
    <property type="entry name" value="HATPase_C_sf"/>
</dbReference>
<dbReference type="PANTHER" id="PTHR45339">
    <property type="entry name" value="HYBRID SIGNAL TRANSDUCTION HISTIDINE KINASE J"/>
    <property type="match status" value="1"/>
</dbReference>
<gene>
    <name evidence="22" type="primary">barA_4</name>
    <name evidence="22" type="ORF">MSP8886_01228</name>
</gene>
<dbReference type="STRING" id="1792290.MSP8886_01228"/>
<feature type="modified residue" description="4-aspartylphosphate" evidence="16">
    <location>
        <position position="755"/>
    </location>
</feature>
<evidence type="ECO:0000256" key="17">
    <source>
        <dbReference type="SAM" id="Coils"/>
    </source>
</evidence>
<dbReference type="SUPFAM" id="SSF55874">
    <property type="entry name" value="ATPase domain of HSP90 chaperone/DNA topoisomerase II/histidine kinase"/>
    <property type="match status" value="1"/>
</dbReference>
<dbReference type="GO" id="GO:0005886">
    <property type="term" value="C:plasma membrane"/>
    <property type="evidence" value="ECO:0007669"/>
    <property type="project" value="UniProtKB-SubCell"/>
</dbReference>
<dbReference type="SMART" id="SM00388">
    <property type="entry name" value="HisKA"/>
    <property type="match status" value="1"/>
</dbReference>
<dbReference type="FunFam" id="1.10.287.130:FF:000004">
    <property type="entry name" value="Ethylene receptor 1"/>
    <property type="match status" value="1"/>
</dbReference>
<evidence type="ECO:0000313" key="23">
    <source>
        <dbReference type="Proteomes" id="UP000092544"/>
    </source>
</evidence>
<dbReference type="InterPro" id="IPR008207">
    <property type="entry name" value="Sig_transdc_His_kin_Hpt_dom"/>
</dbReference>
<dbReference type="PROSITE" id="PS51257">
    <property type="entry name" value="PROKAR_LIPOPROTEIN"/>
    <property type="match status" value="1"/>
</dbReference>
<comment type="catalytic activity">
    <reaction evidence="1">
        <text>ATP + protein L-histidine = ADP + protein N-phospho-L-histidine.</text>
        <dbReference type="EC" id="2.7.13.3"/>
    </reaction>
</comment>
<evidence type="ECO:0000313" key="22">
    <source>
        <dbReference type="EMBL" id="SBS28568.1"/>
    </source>
</evidence>
<evidence type="ECO:0000256" key="16">
    <source>
        <dbReference type="PROSITE-ProRule" id="PRU00169"/>
    </source>
</evidence>
<dbReference type="InterPro" id="IPR003661">
    <property type="entry name" value="HisK_dim/P_dom"/>
</dbReference>
<name>A0A1A8TAM2_9GAMM</name>
<evidence type="ECO:0000256" key="10">
    <source>
        <dbReference type="ARBA" id="ARBA00022777"/>
    </source>
</evidence>
<evidence type="ECO:0000256" key="3">
    <source>
        <dbReference type="ARBA" id="ARBA00012438"/>
    </source>
</evidence>
<reference evidence="22 23" key="1">
    <citation type="submission" date="2016-06" db="EMBL/GenBank/DDBJ databases">
        <authorList>
            <person name="Kjaerup R.B."/>
            <person name="Dalgaard T.S."/>
            <person name="Juul-Madsen H.R."/>
        </authorList>
    </citation>
    <scope>NUCLEOTIDE SEQUENCE [LARGE SCALE GENOMIC DNA]</scope>
    <source>
        <strain evidence="22 23">CECT 8886</strain>
    </source>
</reference>
<dbReference type="Pfam" id="PF09984">
    <property type="entry name" value="sCache_4"/>
    <property type="match status" value="1"/>
</dbReference>
<evidence type="ECO:0000256" key="18">
    <source>
        <dbReference type="SAM" id="Phobius"/>
    </source>
</evidence>
<evidence type="ECO:0000256" key="7">
    <source>
        <dbReference type="ARBA" id="ARBA00022679"/>
    </source>
</evidence>
<dbReference type="Gene3D" id="3.30.565.10">
    <property type="entry name" value="Histidine kinase-like ATPase, C-terminal domain"/>
    <property type="match status" value="1"/>
</dbReference>
<keyword evidence="14 18" id="KW-0472">Membrane</keyword>
<dbReference type="PROSITE" id="PS50894">
    <property type="entry name" value="HPT"/>
    <property type="match status" value="1"/>
</dbReference>
<evidence type="ECO:0000259" key="20">
    <source>
        <dbReference type="PROSITE" id="PS50110"/>
    </source>
</evidence>
<dbReference type="EMBL" id="FLOB01000002">
    <property type="protein sequence ID" value="SBS28568.1"/>
    <property type="molecule type" value="Genomic_DNA"/>
</dbReference>
<evidence type="ECO:0000256" key="1">
    <source>
        <dbReference type="ARBA" id="ARBA00000085"/>
    </source>
</evidence>
<dbReference type="InterPro" id="IPR003594">
    <property type="entry name" value="HATPase_dom"/>
</dbReference>
<evidence type="ECO:0000259" key="21">
    <source>
        <dbReference type="PROSITE" id="PS50894"/>
    </source>
</evidence>
<dbReference type="InterPro" id="IPR019247">
    <property type="entry name" value="Histidine_kinase_BarA_N"/>
</dbReference>
<dbReference type="EC" id="2.7.13.3" evidence="3"/>
<dbReference type="PROSITE" id="PS50109">
    <property type="entry name" value="HIS_KIN"/>
    <property type="match status" value="1"/>
</dbReference>
<feature type="transmembrane region" description="Helical" evidence="18">
    <location>
        <begin position="16"/>
        <end position="37"/>
    </location>
</feature>
<comment type="subcellular location">
    <subcellularLocation>
        <location evidence="2">Cell inner membrane</location>
        <topology evidence="2">Multi-pass membrane protein</topology>
    </subcellularLocation>
</comment>
<keyword evidence="7 22" id="KW-0808">Transferase</keyword>
<dbReference type="Pfam" id="PF00072">
    <property type="entry name" value="Response_reg"/>
    <property type="match status" value="1"/>
</dbReference>
<feature type="coiled-coil region" evidence="17">
    <location>
        <begin position="236"/>
        <end position="292"/>
    </location>
</feature>
<evidence type="ECO:0000256" key="14">
    <source>
        <dbReference type="ARBA" id="ARBA00023136"/>
    </source>
</evidence>
<dbReference type="Pfam" id="PF01627">
    <property type="entry name" value="Hpt"/>
    <property type="match status" value="1"/>
</dbReference>
<evidence type="ECO:0000256" key="12">
    <source>
        <dbReference type="ARBA" id="ARBA00022989"/>
    </source>
</evidence>
<dbReference type="CDD" id="cd17546">
    <property type="entry name" value="REC_hyHK_CKI1_RcsC-like"/>
    <property type="match status" value="1"/>
</dbReference>
<dbReference type="InterPro" id="IPR001789">
    <property type="entry name" value="Sig_transdc_resp-reg_receiver"/>
</dbReference>
<evidence type="ECO:0000256" key="5">
    <source>
        <dbReference type="ARBA" id="ARBA00022519"/>
    </source>
</evidence>
<dbReference type="SMART" id="SM00448">
    <property type="entry name" value="REC"/>
    <property type="match status" value="1"/>
</dbReference>
<dbReference type="InterPro" id="IPR004358">
    <property type="entry name" value="Sig_transdc_His_kin-like_C"/>
</dbReference>
<dbReference type="Pfam" id="PF02518">
    <property type="entry name" value="HATPase_c"/>
    <property type="match status" value="1"/>
</dbReference>
<dbReference type="InterPro" id="IPR036641">
    <property type="entry name" value="HPT_dom_sf"/>
</dbReference>
<feature type="transmembrane region" description="Helical" evidence="18">
    <location>
        <begin position="179"/>
        <end position="199"/>
    </location>
</feature>
<feature type="domain" description="Histidine kinase" evidence="19">
    <location>
        <begin position="302"/>
        <end position="525"/>
    </location>
</feature>
<dbReference type="CDD" id="cd00082">
    <property type="entry name" value="HisKA"/>
    <property type="match status" value="1"/>
</dbReference>
<dbReference type="CDD" id="cd16922">
    <property type="entry name" value="HATPase_EvgS-ArcB-TorS-like"/>
    <property type="match status" value="1"/>
</dbReference>
<evidence type="ECO:0000256" key="13">
    <source>
        <dbReference type="ARBA" id="ARBA00023012"/>
    </source>
</evidence>
<evidence type="ECO:0000259" key="19">
    <source>
        <dbReference type="PROSITE" id="PS50109"/>
    </source>
</evidence>
<dbReference type="Pfam" id="PF00512">
    <property type="entry name" value="HisKA"/>
    <property type="match status" value="1"/>
</dbReference>
<dbReference type="SUPFAM" id="SSF47226">
    <property type="entry name" value="Histidine-containing phosphotransfer domain, HPT domain"/>
    <property type="match status" value="1"/>
</dbReference>
<keyword evidence="11" id="KW-0067">ATP-binding</keyword>
<dbReference type="Proteomes" id="UP000092544">
    <property type="component" value="Unassembled WGS sequence"/>
</dbReference>
<dbReference type="PANTHER" id="PTHR45339:SF1">
    <property type="entry name" value="HYBRID SIGNAL TRANSDUCTION HISTIDINE KINASE J"/>
    <property type="match status" value="1"/>
</dbReference>
<keyword evidence="6 16" id="KW-0597">Phosphoprotein</keyword>
<dbReference type="FunFam" id="3.30.565.10:FF:000010">
    <property type="entry name" value="Sensor histidine kinase RcsC"/>
    <property type="match status" value="1"/>
</dbReference>
<dbReference type="RefSeq" id="WP_067013760.1">
    <property type="nucleotide sequence ID" value="NZ_FLOB01000002.1"/>
</dbReference>
<evidence type="ECO:0000256" key="2">
    <source>
        <dbReference type="ARBA" id="ARBA00004429"/>
    </source>
</evidence>
<evidence type="ECO:0000256" key="8">
    <source>
        <dbReference type="ARBA" id="ARBA00022692"/>
    </source>
</evidence>
<keyword evidence="8 18" id="KW-0812">Transmembrane</keyword>
<evidence type="ECO:0000256" key="15">
    <source>
        <dbReference type="PROSITE-ProRule" id="PRU00110"/>
    </source>
</evidence>
<dbReference type="SUPFAM" id="SSF47384">
    <property type="entry name" value="Homodimeric domain of signal transducing histidine kinase"/>
    <property type="match status" value="1"/>
</dbReference>
<keyword evidence="23" id="KW-1185">Reference proteome</keyword>
<dbReference type="GO" id="GO:0005524">
    <property type="term" value="F:ATP binding"/>
    <property type="evidence" value="ECO:0007669"/>
    <property type="project" value="UniProtKB-KW"/>
</dbReference>
<keyword evidence="9" id="KW-0547">Nucleotide-binding</keyword>
<feature type="domain" description="Response regulatory" evidence="20">
    <location>
        <begin position="539"/>
        <end position="657"/>
    </location>
</feature>
<dbReference type="InterPro" id="IPR036097">
    <property type="entry name" value="HisK_dim/P_sf"/>
</dbReference>
<dbReference type="SUPFAM" id="SSF52172">
    <property type="entry name" value="CheY-like"/>
    <property type="match status" value="2"/>
</dbReference>
<dbReference type="Gene3D" id="3.40.50.2300">
    <property type="match status" value="1"/>
</dbReference>
<dbReference type="AlphaFoldDB" id="A0A1A8TAM2"/>